<dbReference type="SUPFAM" id="SSF53335">
    <property type="entry name" value="S-adenosyl-L-methionine-dependent methyltransferases"/>
    <property type="match status" value="1"/>
</dbReference>
<keyword evidence="3" id="KW-1185">Reference proteome</keyword>
<proteinExistence type="predicted"/>
<evidence type="ECO:0000313" key="2">
    <source>
        <dbReference type="EMBL" id="AXB41888.1"/>
    </source>
</evidence>
<evidence type="ECO:0000313" key="3">
    <source>
        <dbReference type="Proteomes" id="UP000250434"/>
    </source>
</evidence>
<dbReference type="Pfam" id="PF04672">
    <property type="entry name" value="Methyltransf_19"/>
    <property type="match status" value="1"/>
</dbReference>
<dbReference type="Gene3D" id="3.40.50.150">
    <property type="entry name" value="Vaccinia Virus protein VP39"/>
    <property type="match status" value="1"/>
</dbReference>
<dbReference type="InterPro" id="IPR006764">
    <property type="entry name" value="SAM_dep_MeTrfase_SAV2177_type"/>
</dbReference>
<organism evidence="2 3">
    <name type="scientific">Amycolatopsis albispora</name>
    <dbReference type="NCBI Taxonomy" id="1804986"/>
    <lineage>
        <taxon>Bacteria</taxon>
        <taxon>Bacillati</taxon>
        <taxon>Actinomycetota</taxon>
        <taxon>Actinomycetes</taxon>
        <taxon>Pseudonocardiales</taxon>
        <taxon>Pseudonocardiaceae</taxon>
        <taxon>Amycolatopsis</taxon>
    </lineage>
</organism>
<protein>
    <recommendedName>
        <fullName evidence="4">Methyltransferase</fullName>
    </recommendedName>
</protein>
<dbReference type="Proteomes" id="UP000250434">
    <property type="component" value="Chromosome"/>
</dbReference>
<accession>A0A344L1G4</accession>
<evidence type="ECO:0000256" key="1">
    <source>
        <dbReference type="SAM" id="MobiDB-lite"/>
    </source>
</evidence>
<sequence>MADSVDWAAAGVDITKPALARVYDYMLGGSLNFPADRAVGERLAKVGPFREMARLNRNFLRRAVRFCVEAGVRQFLDLGSGIPSSGNVHEVAQELDWSCRVVYVDNDPIAVAHSEILLADNPRATILRADLRDAAAVVAHPVTRSLLDFDHPVALFLLGVVQYIPDSADPAGLISSYADAVVPGSLLAMTHFTSQNMEDEMAAAVEYFAETASPITLRSAEQITGLLGGLEPVAPGVVLTAKWRPELGGPPAADPERSGHYAVVARKP</sequence>
<feature type="region of interest" description="Disordered" evidence="1">
    <location>
        <begin position="246"/>
        <end position="268"/>
    </location>
</feature>
<dbReference type="KEGG" id="aab:A4R43_04570"/>
<dbReference type="RefSeq" id="WP_113691154.1">
    <property type="nucleotide sequence ID" value="NZ_CP015163.1"/>
</dbReference>
<dbReference type="OrthoDB" id="3516042at2"/>
<dbReference type="EMBL" id="CP015163">
    <property type="protein sequence ID" value="AXB41888.1"/>
    <property type="molecule type" value="Genomic_DNA"/>
</dbReference>
<gene>
    <name evidence="2" type="ORF">A4R43_04570</name>
</gene>
<evidence type="ECO:0008006" key="4">
    <source>
        <dbReference type="Google" id="ProtNLM"/>
    </source>
</evidence>
<dbReference type="InterPro" id="IPR029063">
    <property type="entry name" value="SAM-dependent_MTases_sf"/>
</dbReference>
<dbReference type="AlphaFoldDB" id="A0A344L1G4"/>
<name>A0A344L1G4_9PSEU</name>
<reference evidence="2 3" key="1">
    <citation type="submission" date="2016-04" db="EMBL/GenBank/DDBJ databases">
        <title>Complete genome sequence and analysis of deep-sea sediment isolate, Amycolatopsis sp. WP1.</title>
        <authorList>
            <person name="Wang H."/>
            <person name="Chen S."/>
            <person name="Wu Q."/>
        </authorList>
    </citation>
    <scope>NUCLEOTIDE SEQUENCE [LARGE SCALE GENOMIC DNA]</scope>
    <source>
        <strain evidence="2 3">WP1</strain>
    </source>
</reference>
<dbReference type="PIRSF" id="PIRSF017393">
    <property type="entry name" value="MTase_SAV2177"/>
    <property type="match status" value="1"/>
</dbReference>